<reference evidence="2 3" key="1">
    <citation type="submission" date="2019-08" db="EMBL/GenBank/DDBJ databases">
        <title>Prosopis cineraria nodule microbiome.</title>
        <authorList>
            <person name="Ali R."/>
            <person name="Chaluvadi S.R."/>
            <person name="Wang X."/>
        </authorList>
    </citation>
    <scope>NUCLEOTIDE SEQUENCE [LARGE SCALE GENOMIC DNA]</scope>
    <source>
        <strain evidence="2 3">BG7</strain>
    </source>
</reference>
<evidence type="ECO:0000259" key="1">
    <source>
        <dbReference type="Pfam" id="PF06568"/>
    </source>
</evidence>
<dbReference type="KEGG" id="rgr:FZ934_01045"/>
<evidence type="ECO:0000313" key="2">
    <source>
        <dbReference type="EMBL" id="QFY59155.1"/>
    </source>
</evidence>
<sequence length="99" mass="11362">MRTTDRILELDCTQTTTTSSQRLVNVYAWLASVVRAFRNRMDINRLHDLDDNQLKDIGLSRADLTSAFLASTFFQDPSDDLSRVARNRGRNALLRTNDE</sequence>
<dbReference type="AlphaFoldDB" id="A0A5Q0C1M3"/>
<name>A0A5Q0C1M3_9HYPH</name>
<dbReference type="Proteomes" id="UP000326881">
    <property type="component" value="Chromosome"/>
</dbReference>
<dbReference type="Pfam" id="PF06568">
    <property type="entry name" value="YjiS-like"/>
    <property type="match status" value="1"/>
</dbReference>
<dbReference type="OrthoDB" id="8420502at2"/>
<dbReference type="RefSeq" id="WP_153269543.1">
    <property type="nucleotide sequence ID" value="NZ_CP043498.1"/>
</dbReference>
<keyword evidence="3" id="KW-1185">Reference proteome</keyword>
<protein>
    <submittedName>
        <fullName evidence="2">DUF1127 domain-containing protein</fullName>
    </submittedName>
</protein>
<dbReference type="InterPro" id="IPR009506">
    <property type="entry name" value="YjiS-like"/>
</dbReference>
<feature type="domain" description="YjiS-like" evidence="1">
    <location>
        <begin position="33"/>
        <end position="64"/>
    </location>
</feature>
<evidence type="ECO:0000313" key="3">
    <source>
        <dbReference type="Proteomes" id="UP000326881"/>
    </source>
</evidence>
<proteinExistence type="predicted"/>
<organism evidence="2 3">
    <name type="scientific">Rhizobium grahamii</name>
    <dbReference type="NCBI Taxonomy" id="1120045"/>
    <lineage>
        <taxon>Bacteria</taxon>
        <taxon>Pseudomonadati</taxon>
        <taxon>Pseudomonadota</taxon>
        <taxon>Alphaproteobacteria</taxon>
        <taxon>Hyphomicrobiales</taxon>
        <taxon>Rhizobiaceae</taxon>
        <taxon>Rhizobium/Agrobacterium group</taxon>
        <taxon>Rhizobium</taxon>
    </lineage>
</organism>
<dbReference type="EMBL" id="CP043498">
    <property type="protein sequence ID" value="QFY59155.1"/>
    <property type="molecule type" value="Genomic_DNA"/>
</dbReference>
<gene>
    <name evidence="2" type="ORF">FZ934_01045</name>
</gene>
<accession>A0A5Q0C1M3</accession>